<sequence>MLEPVQQFEKDMYALRIATTLVNVNQSPTCSIMILNTFATEVTLRQDTDIGRAKRIERIVSVLATEECIEDKWNHAAIRRVKNKSRVCKVGSYQKHANGLHYIYLLFIGI</sequence>
<name>A0A9D4JRP8_DREPO</name>
<gene>
    <name evidence="1" type="ORF">DPMN_119121</name>
</gene>
<evidence type="ECO:0000313" key="2">
    <source>
        <dbReference type="Proteomes" id="UP000828390"/>
    </source>
</evidence>
<proteinExistence type="predicted"/>
<reference evidence="1" key="1">
    <citation type="journal article" date="2019" name="bioRxiv">
        <title>The Genome of the Zebra Mussel, Dreissena polymorpha: A Resource for Invasive Species Research.</title>
        <authorList>
            <person name="McCartney M.A."/>
            <person name="Auch B."/>
            <person name="Kono T."/>
            <person name="Mallez S."/>
            <person name="Zhang Y."/>
            <person name="Obille A."/>
            <person name="Becker A."/>
            <person name="Abrahante J.E."/>
            <person name="Garbe J."/>
            <person name="Badalamenti J.P."/>
            <person name="Herman A."/>
            <person name="Mangelson H."/>
            <person name="Liachko I."/>
            <person name="Sullivan S."/>
            <person name="Sone E.D."/>
            <person name="Koren S."/>
            <person name="Silverstein K.A.T."/>
            <person name="Beckman K.B."/>
            <person name="Gohl D.M."/>
        </authorList>
    </citation>
    <scope>NUCLEOTIDE SEQUENCE</scope>
    <source>
        <strain evidence="1">Duluth1</strain>
        <tissue evidence="1">Whole animal</tissue>
    </source>
</reference>
<comment type="caution">
    <text evidence="1">The sequence shown here is derived from an EMBL/GenBank/DDBJ whole genome shotgun (WGS) entry which is preliminary data.</text>
</comment>
<protein>
    <submittedName>
        <fullName evidence="1">Uncharacterized protein</fullName>
    </submittedName>
</protein>
<organism evidence="1 2">
    <name type="scientific">Dreissena polymorpha</name>
    <name type="common">Zebra mussel</name>
    <name type="synonym">Mytilus polymorpha</name>
    <dbReference type="NCBI Taxonomy" id="45954"/>
    <lineage>
        <taxon>Eukaryota</taxon>
        <taxon>Metazoa</taxon>
        <taxon>Spiralia</taxon>
        <taxon>Lophotrochozoa</taxon>
        <taxon>Mollusca</taxon>
        <taxon>Bivalvia</taxon>
        <taxon>Autobranchia</taxon>
        <taxon>Heteroconchia</taxon>
        <taxon>Euheterodonta</taxon>
        <taxon>Imparidentia</taxon>
        <taxon>Neoheterodontei</taxon>
        <taxon>Myida</taxon>
        <taxon>Dreissenoidea</taxon>
        <taxon>Dreissenidae</taxon>
        <taxon>Dreissena</taxon>
    </lineage>
</organism>
<dbReference type="AlphaFoldDB" id="A0A9D4JRP8"/>
<evidence type="ECO:0000313" key="1">
    <source>
        <dbReference type="EMBL" id="KAH3817582.1"/>
    </source>
</evidence>
<keyword evidence="2" id="KW-1185">Reference proteome</keyword>
<dbReference type="EMBL" id="JAIWYP010000005">
    <property type="protein sequence ID" value="KAH3817582.1"/>
    <property type="molecule type" value="Genomic_DNA"/>
</dbReference>
<reference evidence="1" key="2">
    <citation type="submission" date="2020-11" db="EMBL/GenBank/DDBJ databases">
        <authorList>
            <person name="McCartney M.A."/>
            <person name="Auch B."/>
            <person name="Kono T."/>
            <person name="Mallez S."/>
            <person name="Becker A."/>
            <person name="Gohl D.M."/>
            <person name="Silverstein K.A.T."/>
            <person name="Koren S."/>
            <person name="Bechman K.B."/>
            <person name="Herman A."/>
            <person name="Abrahante J.E."/>
            <person name="Garbe J."/>
        </authorList>
    </citation>
    <scope>NUCLEOTIDE SEQUENCE</scope>
    <source>
        <strain evidence="1">Duluth1</strain>
        <tissue evidence="1">Whole animal</tissue>
    </source>
</reference>
<dbReference type="Proteomes" id="UP000828390">
    <property type="component" value="Unassembled WGS sequence"/>
</dbReference>
<accession>A0A9D4JRP8</accession>